<name>A0A6A1WDT4_9ROSI</name>
<feature type="region of interest" description="Disordered" evidence="1">
    <location>
        <begin position="1"/>
        <end position="25"/>
    </location>
</feature>
<accession>A0A6A1WDT4</accession>
<proteinExistence type="predicted"/>
<organism evidence="2 3">
    <name type="scientific">Morella rubra</name>
    <name type="common">Chinese bayberry</name>
    <dbReference type="NCBI Taxonomy" id="262757"/>
    <lineage>
        <taxon>Eukaryota</taxon>
        <taxon>Viridiplantae</taxon>
        <taxon>Streptophyta</taxon>
        <taxon>Embryophyta</taxon>
        <taxon>Tracheophyta</taxon>
        <taxon>Spermatophyta</taxon>
        <taxon>Magnoliopsida</taxon>
        <taxon>eudicotyledons</taxon>
        <taxon>Gunneridae</taxon>
        <taxon>Pentapetalae</taxon>
        <taxon>rosids</taxon>
        <taxon>fabids</taxon>
        <taxon>Fagales</taxon>
        <taxon>Myricaceae</taxon>
        <taxon>Morella</taxon>
    </lineage>
</organism>
<sequence>MNNTEQPSEQPKRKGHGPAKGTKFDKLRKLAKIPLRFKESARGDSKEDGTTIEFYKRSRIHKDGTWVCQEALKIYQKMIELQKERDPDQKDEAIAEEIFTEVLGCKSGYVRGMGKSMIPPLVSESRSEKVAQMSN</sequence>
<reference evidence="2 3" key="1">
    <citation type="journal article" date="2019" name="Plant Biotechnol. J.">
        <title>The red bayberry genome and genetic basis of sex determination.</title>
        <authorList>
            <person name="Jia H.M."/>
            <person name="Jia H.J."/>
            <person name="Cai Q.L."/>
            <person name="Wang Y."/>
            <person name="Zhao H.B."/>
            <person name="Yang W.F."/>
            <person name="Wang G.Y."/>
            <person name="Li Y.H."/>
            <person name="Zhan D.L."/>
            <person name="Shen Y.T."/>
            <person name="Niu Q.F."/>
            <person name="Chang L."/>
            <person name="Qiu J."/>
            <person name="Zhao L."/>
            <person name="Xie H.B."/>
            <person name="Fu W.Y."/>
            <person name="Jin J."/>
            <person name="Li X.W."/>
            <person name="Jiao Y."/>
            <person name="Zhou C.C."/>
            <person name="Tu T."/>
            <person name="Chai C.Y."/>
            <person name="Gao J.L."/>
            <person name="Fan L.J."/>
            <person name="van de Weg E."/>
            <person name="Wang J.Y."/>
            <person name="Gao Z.S."/>
        </authorList>
    </citation>
    <scope>NUCLEOTIDE SEQUENCE [LARGE SCALE GENOMIC DNA]</scope>
    <source>
        <tissue evidence="2">Leaves</tissue>
    </source>
</reference>
<dbReference type="AlphaFoldDB" id="A0A6A1WDT4"/>
<protein>
    <submittedName>
        <fullName evidence="2">Uncharacterized protein</fullName>
    </submittedName>
</protein>
<evidence type="ECO:0000256" key="1">
    <source>
        <dbReference type="SAM" id="MobiDB-lite"/>
    </source>
</evidence>
<dbReference type="Pfam" id="PF03004">
    <property type="entry name" value="Transposase_24"/>
    <property type="match status" value="1"/>
</dbReference>
<dbReference type="Proteomes" id="UP000516437">
    <property type="component" value="Chromosome 2"/>
</dbReference>
<evidence type="ECO:0000313" key="3">
    <source>
        <dbReference type="Proteomes" id="UP000516437"/>
    </source>
</evidence>
<gene>
    <name evidence="2" type="ORF">CJ030_MR2G012412</name>
</gene>
<comment type="caution">
    <text evidence="2">The sequence shown here is derived from an EMBL/GenBank/DDBJ whole genome shotgun (WGS) entry which is preliminary data.</text>
</comment>
<dbReference type="EMBL" id="RXIC02000020">
    <property type="protein sequence ID" value="KAB1223415.1"/>
    <property type="molecule type" value="Genomic_DNA"/>
</dbReference>
<evidence type="ECO:0000313" key="2">
    <source>
        <dbReference type="EMBL" id="KAB1223415.1"/>
    </source>
</evidence>
<dbReference type="InterPro" id="IPR004252">
    <property type="entry name" value="Probable_transposase_24"/>
</dbReference>
<dbReference type="OrthoDB" id="1921870at2759"/>
<keyword evidence="3" id="KW-1185">Reference proteome</keyword>